<feature type="compositionally biased region" description="Pro residues" evidence="1">
    <location>
        <begin position="246"/>
        <end position="256"/>
    </location>
</feature>
<evidence type="ECO:0008006" key="6">
    <source>
        <dbReference type="Google" id="ProtNLM"/>
    </source>
</evidence>
<protein>
    <recommendedName>
        <fullName evidence="6">C3H1-type domain-containing protein</fullName>
    </recommendedName>
</protein>
<evidence type="ECO:0000259" key="2">
    <source>
        <dbReference type="Pfam" id="PF25540"/>
    </source>
</evidence>
<dbReference type="PANTHER" id="PTHR37543:SF1">
    <property type="entry name" value="CCCH ZINC FINGER DNA BINDING PROTEIN (AFU_ORTHOLOGUE AFUA_5G12760)"/>
    <property type="match status" value="1"/>
</dbReference>
<dbReference type="EMBL" id="LJZO01000021">
    <property type="protein sequence ID" value="ROV96137.1"/>
    <property type="molecule type" value="Genomic_DNA"/>
</dbReference>
<feature type="domain" description="Tandem CCCH zinc finger" evidence="3">
    <location>
        <begin position="403"/>
        <end position="449"/>
    </location>
</feature>
<evidence type="ECO:0000313" key="4">
    <source>
        <dbReference type="EMBL" id="ROV96137.1"/>
    </source>
</evidence>
<evidence type="ECO:0000256" key="1">
    <source>
        <dbReference type="SAM" id="MobiDB-lite"/>
    </source>
</evidence>
<feature type="compositionally biased region" description="Low complexity" evidence="1">
    <location>
        <begin position="257"/>
        <end position="275"/>
    </location>
</feature>
<dbReference type="Pfam" id="PF25540">
    <property type="entry name" value="DUF7923"/>
    <property type="match status" value="1"/>
</dbReference>
<dbReference type="InterPro" id="IPR057654">
    <property type="entry name" value="Znf-CCCH_tandem"/>
</dbReference>
<dbReference type="OrthoDB" id="2270193at2759"/>
<proteinExistence type="predicted"/>
<feature type="region of interest" description="Disordered" evidence="1">
    <location>
        <begin position="243"/>
        <end position="306"/>
    </location>
</feature>
<name>A0A423VYF9_CYTCH</name>
<gene>
    <name evidence="4" type="ORF">VSDG_05025</name>
</gene>
<dbReference type="AlphaFoldDB" id="A0A423VYF9"/>
<comment type="caution">
    <text evidence="4">The sequence shown here is derived from an EMBL/GenBank/DDBJ whole genome shotgun (WGS) entry which is preliminary data.</text>
</comment>
<feature type="domain" description="DUF7923" evidence="2">
    <location>
        <begin position="100"/>
        <end position="241"/>
    </location>
</feature>
<reference evidence="4 5" key="1">
    <citation type="submission" date="2015-09" db="EMBL/GenBank/DDBJ databases">
        <title>Host preference determinants of Valsa canker pathogens revealed by comparative genomics.</title>
        <authorList>
            <person name="Yin Z."/>
            <person name="Huang L."/>
        </authorList>
    </citation>
    <scope>NUCLEOTIDE SEQUENCE [LARGE SCALE GENOMIC DNA]</scope>
    <source>
        <strain evidence="4 5">YSFL</strain>
    </source>
</reference>
<dbReference type="Proteomes" id="UP000284375">
    <property type="component" value="Unassembled WGS sequence"/>
</dbReference>
<evidence type="ECO:0000259" key="3">
    <source>
        <dbReference type="Pfam" id="PF25543"/>
    </source>
</evidence>
<sequence>MMTTEEPSAYLARLDEIQLADAARLAAFQQADQERRKLIAEIMSRYTDLLEDHRNLQIDYSTLQKTNRSLYKESELKDRELADMILAQDSNPIVGVFVDDNWQIMVWCIAAMDGLVNVYEMNLSQKDGFSNVNFTSAFRRFAIGFNRGAHYTFNFIDVGGGRGLKLKEITDAKLRDTFRMMLPHCKHVFFAGCHDEGYVSFLSPYKLDQKIAPKITLIETYNTNPKYYDLGFRMASFPNIFRQQDFPPPGPTPLSPQSPKQTRSSNSAALSSVISPPAAVESRSSTPVSSGSGSGSGPGSTWAAVGKSSMPLNKTIDIAPTKRASGSVGKKYYLVNKEGERVDEPLRTPASELFDRYNARIKNENHGLKFCNTCNFAGPDKCPQTGDFKHGANNLPPAEFEVYRFLVRTTKCPSEVWCHKVDCPYSHHCKFGSNCEKDWECKFNATHHMSRVPYRKIFEDGSSQLV</sequence>
<dbReference type="InterPro" id="IPR057683">
    <property type="entry name" value="DUF7923"/>
</dbReference>
<organism evidence="4 5">
    <name type="scientific">Cytospora chrysosperma</name>
    <name type="common">Cytospora canker fungus</name>
    <name type="synonym">Sphaeria chrysosperma</name>
    <dbReference type="NCBI Taxonomy" id="252740"/>
    <lineage>
        <taxon>Eukaryota</taxon>
        <taxon>Fungi</taxon>
        <taxon>Dikarya</taxon>
        <taxon>Ascomycota</taxon>
        <taxon>Pezizomycotina</taxon>
        <taxon>Sordariomycetes</taxon>
        <taxon>Sordariomycetidae</taxon>
        <taxon>Diaporthales</taxon>
        <taxon>Cytosporaceae</taxon>
        <taxon>Cytospora</taxon>
    </lineage>
</organism>
<keyword evidence="5" id="KW-1185">Reference proteome</keyword>
<evidence type="ECO:0000313" key="5">
    <source>
        <dbReference type="Proteomes" id="UP000284375"/>
    </source>
</evidence>
<feature type="compositionally biased region" description="Low complexity" evidence="1">
    <location>
        <begin position="282"/>
        <end position="291"/>
    </location>
</feature>
<accession>A0A423VYF9</accession>
<dbReference type="Pfam" id="PF25543">
    <property type="entry name" value="zf-CCCH_tandem"/>
    <property type="match status" value="1"/>
</dbReference>
<dbReference type="PANTHER" id="PTHR37543">
    <property type="entry name" value="CCCH ZINC FINGER DNA BINDING PROTEIN (AFU_ORTHOLOGUE AFUA_5G12760)"/>
    <property type="match status" value="1"/>
</dbReference>
<dbReference type="STRING" id="252740.A0A423VYF9"/>